<evidence type="ECO:0000259" key="1">
    <source>
        <dbReference type="Pfam" id="PF02470"/>
    </source>
</evidence>
<dbReference type="EMBL" id="NCXO01000064">
    <property type="protein sequence ID" value="OSC26250.1"/>
    <property type="molecule type" value="Genomic_DNA"/>
</dbReference>
<dbReference type="RefSeq" id="WP_085305587.1">
    <property type="nucleotide sequence ID" value="NZ_AP022594.1"/>
</dbReference>
<dbReference type="AlphaFoldDB" id="A0AA91PBA6"/>
<protein>
    <submittedName>
        <fullName evidence="2">Mammalian cell entry protein</fullName>
    </submittedName>
</protein>
<evidence type="ECO:0000313" key="2">
    <source>
        <dbReference type="EMBL" id="OSC26250.1"/>
    </source>
</evidence>
<evidence type="ECO:0000313" key="3">
    <source>
        <dbReference type="Proteomes" id="UP000193577"/>
    </source>
</evidence>
<dbReference type="GO" id="GO:0005576">
    <property type="term" value="C:extracellular region"/>
    <property type="evidence" value="ECO:0007669"/>
    <property type="project" value="TreeGrafter"/>
</dbReference>
<name>A0AA91PBA6_9MYCO</name>
<dbReference type="Proteomes" id="UP000193577">
    <property type="component" value="Unassembled WGS sequence"/>
</dbReference>
<reference evidence="2 3" key="1">
    <citation type="submission" date="2017-04" db="EMBL/GenBank/DDBJ databases">
        <title>The new phylogeny of genus Mycobacterium.</title>
        <authorList>
            <person name="Tortoli E."/>
            <person name="Trovato A."/>
            <person name="Cirillo D.M."/>
        </authorList>
    </citation>
    <scope>NUCLEOTIDE SEQUENCE [LARGE SCALE GENOMIC DNA]</scope>
    <source>
        <strain evidence="2 3">KCTC 19819</strain>
    </source>
</reference>
<proteinExistence type="predicted"/>
<feature type="domain" description="Mce/MlaD" evidence="1">
    <location>
        <begin position="38"/>
        <end position="110"/>
    </location>
</feature>
<dbReference type="Pfam" id="PF02470">
    <property type="entry name" value="MlaD"/>
    <property type="match status" value="1"/>
</dbReference>
<comment type="caution">
    <text evidence="2">The sequence shown here is derived from an EMBL/GenBank/DDBJ whole genome shotgun (WGS) entry which is preliminary data.</text>
</comment>
<accession>A0AA91PBA6</accession>
<keyword evidence="3" id="KW-1185">Reference proteome</keyword>
<dbReference type="PANTHER" id="PTHR33371:SF16">
    <property type="entry name" value="MCE-FAMILY PROTEIN MCE3F"/>
    <property type="match status" value="1"/>
</dbReference>
<sequence length="318" mass="33827">MKLRHALSFAVFGVIIAFSVHYIGSLGVRSGPPKDRTNVSMQVPDVNGLVVDSNVLLRGVPVGKVTAIDTSVQTAIIHFYIDERYSVPVDSEVRLENLSALGESYVGLVPRSTHGPSFHNGQQVATEDVVLPASISELATNVVRILNQMDPAQITQLVDEVGRSIPGDESVLPRLTRASTLLRDAVRGMNGDGGDVLADFQTLLQNAGFVGPSLAAIGPDLRATAPALYGLYWAANDVVTQTGAPESIRNVGRLLARIQAFLDNRAPDLKVFGEALAPNIKGVAASAMNFDTSQILSNMLDAIPEDGTITLRVKAPNP</sequence>
<gene>
    <name evidence="2" type="ORF">B8W67_18600</name>
</gene>
<dbReference type="InterPro" id="IPR052336">
    <property type="entry name" value="MlaD_Phospholipid_Transporter"/>
</dbReference>
<dbReference type="InterPro" id="IPR003399">
    <property type="entry name" value="Mce/MlaD"/>
</dbReference>
<organism evidence="2 3">
    <name type="scientific">Mycolicibacillus koreensis</name>
    <dbReference type="NCBI Taxonomy" id="1069220"/>
    <lineage>
        <taxon>Bacteria</taxon>
        <taxon>Bacillati</taxon>
        <taxon>Actinomycetota</taxon>
        <taxon>Actinomycetes</taxon>
        <taxon>Mycobacteriales</taxon>
        <taxon>Mycobacteriaceae</taxon>
        <taxon>Mycolicibacillus</taxon>
    </lineage>
</organism>
<dbReference type="PANTHER" id="PTHR33371">
    <property type="entry name" value="INTERMEMBRANE PHOSPHOLIPID TRANSPORT SYSTEM BINDING PROTEIN MLAD-RELATED"/>
    <property type="match status" value="1"/>
</dbReference>